<accession>A0ABV6VJZ3</accession>
<name>A0ABV6VJZ3_9ACTN</name>
<keyword evidence="2" id="KW-0326">Glycosidase</keyword>
<evidence type="ECO:0000259" key="4">
    <source>
        <dbReference type="Pfam" id="PF03632"/>
    </source>
</evidence>
<keyword evidence="8" id="KW-1185">Reference proteome</keyword>
<evidence type="ECO:0000256" key="2">
    <source>
        <dbReference type="ARBA" id="ARBA00023295"/>
    </source>
</evidence>
<dbReference type="InterPro" id="IPR005196">
    <property type="entry name" value="Glyco_hydro_65_N"/>
</dbReference>
<dbReference type="SUPFAM" id="SSF74650">
    <property type="entry name" value="Galactose mutarotase-like"/>
    <property type="match status" value="1"/>
</dbReference>
<dbReference type="SUPFAM" id="SSF48208">
    <property type="entry name" value="Six-hairpin glycosidases"/>
    <property type="match status" value="1"/>
</dbReference>
<dbReference type="Proteomes" id="UP001592582">
    <property type="component" value="Unassembled WGS sequence"/>
</dbReference>
<comment type="caution">
    <text evidence="7">The sequence shown here is derived from an EMBL/GenBank/DDBJ whole genome shotgun (WGS) entry which is preliminary data.</text>
</comment>
<dbReference type="Pfam" id="PF03636">
    <property type="entry name" value="Glyco_hydro_65N"/>
    <property type="match status" value="1"/>
</dbReference>
<dbReference type="PIRSF" id="PIRSF036289">
    <property type="entry name" value="Glycosyl_hydrolase_malt_phosph"/>
    <property type="match status" value="1"/>
</dbReference>
<dbReference type="InterPro" id="IPR012341">
    <property type="entry name" value="6hp_glycosidase-like_sf"/>
</dbReference>
<dbReference type="PANTHER" id="PTHR11051:SF13">
    <property type="entry name" value="GLYCOSYL TRANSFERASE"/>
    <property type="match status" value="1"/>
</dbReference>
<gene>
    <name evidence="7" type="ORF">ACEZDG_32820</name>
</gene>
<reference evidence="7 8" key="1">
    <citation type="submission" date="2024-09" db="EMBL/GenBank/DDBJ databases">
        <authorList>
            <person name="Lee S.D."/>
        </authorList>
    </citation>
    <scope>NUCLEOTIDE SEQUENCE [LARGE SCALE GENOMIC DNA]</scope>
    <source>
        <strain evidence="7 8">N1-1</strain>
    </source>
</reference>
<dbReference type="Gene3D" id="1.50.10.10">
    <property type="match status" value="1"/>
</dbReference>
<dbReference type="InterPro" id="IPR011013">
    <property type="entry name" value="Gal_mutarotase_sf_dom"/>
</dbReference>
<organism evidence="7 8">
    <name type="scientific">Streptacidiphilus alkalitolerans</name>
    <dbReference type="NCBI Taxonomy" id="3342712"/>
    <lineage>
        <taxon>Bacteria</taxon>
        <taxon>Bacillati</taxon>
        <taxon>Actinomycetota</taxon>
        <taxon>Actinomycetes</taxon>
        <taxon>Kitasatosporales</taxon>
        <taxon>Streptomycetaceae</taxon>
        <taxon>Streptacidiphilus</taxon>
    </lineage>
</organism>
<feature type="domain" description="Glycoside hydrolase family 65 C-terminal" evidence="5">
    <location>
        <begin position="689"/>
        <end position="752"/>
    </location>
</feature>
<dbReference type="Gene3D" id="2.60.420.10">
    <property type="entry name" value="Maltose phosphorylase, domain 3"/>
    <property type="match status" value="1"/>
</dbReference>
<feature type="domain" description="Glycoside hydrolase family 65 central catalytic" evidence="4">
    <location>
        <begin position="327"/>
        <end position="679"/>
    </location>
</feature>
<dbReference type="Gene3D" id="2.70.98.40">
    <property type="entry name" value="Glycoside hydrolase, family 65, N-terminal domain"/>
    <property type="match status" value="1"/>
</dbReference>
<dbReference type="RefSeq" id="WP_380516980.1">
    <property type="nucleotide sequence ID" value="NZ_JBHEZX010000021.1"/>
</dbReference>
<dbReference type="GO" id="GO:0016787">
    <property type="term" value="F:hydrolase activity"/>
    <property type="evidence" value="ECO:0007669"/>
    <property type="project" value="UniProtKB-KW"/>
</dbReference>
<dbReference type="Pfam" id="PF03632">
    <property type="entry name" value="Glyco_hydro_65m"/>
    <property type="match status" value="1"/>
</dbReference>
<evidence type="ECO:0000259" key="6">
    <source>
        <dbReference type="Pfam" id="PF03636"/>
    </source>
</evidence>
<dbReference type="InterPro" id="IPR037018">
    <property type="entry name" value="GH65_N"/>
</dbReference>
<dbReference type="InterPro" id="IPR008928">
    <property type="entry name" value="6-hairpin_glycosidase_sf"/>
</dbReference>
<dbReference type="InterPro" id="IPR005195">
    <property type="entry name" value="Glyco_hydro_65_M"/>
</dbReference>
<evidence type="ECO:0000256" key="1">
    <source>
        <dbReference type="ARBA" id="ARBA00006768"/>
    </source>
</evidence>
<evidence type="ECO:0000259" key="5">
    <source>
        <dbReference type="Pfam" id="PF03633"/>
    </source>
</evidence>
<proteinExistence type="inferred from homology"/>
<evidence type="ECO:0000313" key="8">
    <source>
        <dbReference type="Proteomes" id="UP001592582"/>
    </source>
</evidence>
<feature type="domain" description="Glycoside hydrolase family 65 N-terminal" evidence="6">
    <location>
        <begin position="19"/>
        <end position="270"/>
    </location>
</feature>
<dbReference type="PANTHER" id="PTHR11051">
    <property type="entry name" value="GLYCOSYL HYDROLASE-RELATED"/>
    <property type="match status" value="1"/>
</dbReference>
<feature type="region of interest" description="Disordered" evidence="3">
    <location>
        <begin position="748"/>
        <end position="788"/>
    </location>
</feature>
<sequence>MITHPSYTVEPWRVREAALHLDLLPQSESVFALSNGHIGWRGNLDEGEPHGLPGSYLSGVFERHPLPYAEAGYGYPEVGETVVNVTNGKLIRLLVDDEPFDLRYGRVDRHERVLDLRTGLLHRTCEWTSPAGRTVRVRSTRMVSFTQRAIACVAYEVEAVDRRVRVVIQSELVANEQMPRIAGDPRVAAVMDAPLQPEEDFARDARLRLVHRTQGTGLRVAVAADHAVLGPASTATSSESAGDTARFTATGVLEPGEALRLEKLVAYGWSGERSLPAVRDQVEAALAAARTTSWDGLLKEQRAYLDEFWGGADVEIEGDPEIQQAVRFGLFHVLQAGARSEERAIPAKGLTGSGYDGHCFWDTETFVLPVLTSAAPDAVASALRWRQKTLPAARERAAQLGLRGAAFPWRTIDGLECSGYWPAGTAAFHVNADIADAVVRYLVVCGDDRFERETAVELLVETARLWRSLGHHDRAGRFHLDGVTGPDEYSAVADDNMYTNLMAQANLRAAADLAERHPEEAAALGVDEEETAGWRDAAEAMHLPYDDALGVHEQSAGFTGHQPWDFAATPPEQYPLLLNYPYFDLYRKQVVKQADLVLAMFLCGEAFTDEQKARNFAYYEALTVRDSSLSACAQAIMAAEIGHLRLAHDYLGEAALMDLQDLEHNTRDGLHIASLAGTWLVLVAGFGGMRHSADGWVDFAPQLPESITRLRFTVRVHGRALRVELTDSVARYSLADDGEALRIRHYGEPLTVTGGTPQQRRVPRRPERPEPRQPAGREPAARRVPKNP</sequence>
<dbReference type="Pfam" id="PF03633">
    <property type="entry name" value="Glyco_hydro_65C"/>
    <property type="match status" value="1"/>
</dbReference>
<keyword evidence="7" id="KW-0378">Hydrolase</keyword>
<protein>
    <submittedName>
        <fullName evidence="7">Glycoside hydrolase family 65 protein</fullName>
    </submittedName>
</protein>
<evidence type="ECO:0000313" key="7">
    <source>
        <dbReference type="EMBL" id="MFC1414055.1"/>
    </source>
</evidence>
<evidence type="ECO:0000256" key="3">
    <source>
        <dbReference type="SAM" id="MobiDB-lite"/>
    </source>
</evidence>
<comment type="similarity">
    <text evidence="1">Belongs to the glycosyl hydrolase 65 family.</text>
</comment>
<dbReference type="InterPro" id="IPR005194">
    <property type="entry name" value="Glyco_hydro_65_C"/>
</dbReference>
<dbReference type="EMBL" id="JBHEZX010000021">
    <property type="protein sequence ID" value="MFC1414055.1"/>
    <property type="molecule type" value="Genomic_DNA"/>
</dbReference>
<dbReference type="InterPro" id="IPR017045">
    <property type="entry name" value="Malt_Pase/Glycosyl_Hdrlase"/>
</dbReference>